<keyword evidence="4" id="KW-0479">Metal-binding</keyword>
<keyword evidence="12" id="KW-1185">Reference proteome</keyword>
<accession>A0ABT3FVZ1</accession>
<dbReference type="Pfam" id="PF18887">
    <property type="entry name" value="MBG_3"/>
    <property type="match status" value="1"/>
</dbReference>
<dbReference type="SMART" id="SM00235">
    <property type="entry name" value="ZnMc"/>
    <property type="match status" value="1"/>
</dbReference>
<dbReference type="InterPro" id="IPR043772">
    <property type="entry name" value="MBG_3"/>
</dbReference>
<evidence type="ECO:0000256" key="9">
    <source>
        <dbReference type="SAM" id="MobiDB-lite"/>
    </source>
</evidence>
<evidence type="ECO:0000256" key="5">
    <source>
        <dbReference type="ARBA" id="ARBA00022729"/>
    </source>
</evidence>
<dbReference type="Gene3D" id="2.60.120.260">
    <property type="entry name" value="Galactose-binding domain-like"/>
    <property type="match status" value="1"/>
</dbReference>
<dbReference type="PANTHER" id="PTHR10201">
    <property type="entry name" value="MATRIX METALLOPROTEINASE"/>
    <property type="match status" value="1"/>
</dbReference>
<proteinExistence type="inferred from homology"/>
<evidence type="ECO:0000256" key="6">
    <source>
        <dbReference type="ARBA" id="ARBA00022801"/>
    </source>
</evidence>
<keyword evidence="8" id="KW-0482">Metalloprotease</keyword>
<comment type="similarity">
    <text evidence="2">Belongs to the peptidase M10A family.</text>
</comment>
<dbReference type="EMBL" id="JAPDDS010000022">
    <property type="protein sequence ID" value="MCW1887756.1"/>
    <property type="molecule type" value="Genomic_DNA"/>
</dbReference>
<feature type="region of interest" description="Disordered" evidence="9">
    <location>
        <begin position="1"/>
        <end position="51"/>
    </location>
</feature>
<evidence type="ECO:0000256" key="8">
    <source>
        <dbReference type="ARBA" id="ARBA00023049"/>
    </source>
</evidence>
<keyword evidence="5" id="KW-0732">Signal</keyword>
<dbReference type="InterPro" id="IPR038081">
    <property type="entry name" value="CalX-like_sf"/>
</dbReference>
<feature type="domain" description="Peptidase metallopeptidase" evidence="10">
    <location>
        <begin position="151"/>
        <end position="363"/>
    </location>
</feature>
<evidence type="ECO:0000259" key="10">
    <source>
        <dbReference type="SMART" id="SM00235"/>
    </source>
</evidence>
<protein>
    <submittedName>
        <fullName evidence="11">MBG domain-containing protein</fullName>
    </submittedName>
</protein>
<dbReference type="Pfam" id="PF00413">
    <property type="entry name" value="Peptidase_M10"/>
    <property type="match status" value="1"/>
</dbReference>
<dbReference type="Gene3D" id="3.40.390.10">
    <property type="entry name" value="Collagenase (Catalytic Domain)"/>
    <property type="match status" value="1"/>
</dbReference>
<evidence type="ECO:0000256" key="4">
    <source>
        <dbReference type="ARBA" id="ARBA00022723"/>
    </source>
</evidence>
<dbReference type="Gene3D" id="2.60.120.380">
    <property type="match status" value="1"/>
</dbReference>
<comment type="caution">
    <text evidence="11">The sequence shown here is derived from an EMBL/GenBank/DDBJ whole genome shotgun (WGS) entry which is preliminary data.</text>
</comment>
<dbReference type="RefSeq" id="WP_264503712.1">
    <property type="nucleotide sequence ID" value="NZ_JAPDDS010000022.1"/>
</dbReference>
<evidence type="ECO:0000256" key="7">
    <source>
        <dbReference type="ARBA" id="ARBA00022833"/>
    </source>
</evidence>
<keyword evidence="6" id="KW-0378">Hydrolase</keyword>
<dbReference type="InterPro" id="IPR001818">
    <property type="entry name" value="Pept_M10_metallopeptidase"/>
</dbReference>
<gene>
    <name evidence="11" type="ORF">OKA04_23665</name>
</gene>
<evidence type="ECO:0000256" key="2">
    <source>
        <dbReference type="ARBA" id="ARBA00010370"/>
    </source>
</evidence>
<organism evidence="11 12">
    <name type="scientific">Luteolibacter flavescens</name>
    <dbReference type="NCBI Taxonomy" id="1859460"/>
    <lineage>
        <taxon>Bacteria</taxon>
        <taxon>Pseudomonadati</taxon>
        <taxon>Verrucomicrobiota</taxon>
        <taxon>Verrucomicrobiia</taxon>
        <taxon>Verrucomicrobiales</taxon>
        <taxon>Verrucomicrobiaceae</taxon>
        <taxon>Luteolibacter</taxon>
    </lineage>
</organism>
<dbReference type="SUPFAM" id="SSF141072">
    <property type="entry name" value="CalX-like"/>
    <property type="match status" value="1"/>
</dbReference>
<keyword evidence="7" id="KW-0862">Zinc</keyword>
<sequence length="1125" mass="116222">MTQRPGPGERGLADATKTGERGHSISAVRAGEPGREEAGGDGSGDFEGRAWQPDGVVPSGVAAGAMPTAEEVAARKQAALEEVLAAIDANPKLTREQGDRLARYAGQLATAGTPRVQCWSRETPVEIVQAYLMAEQKIAAAGSYETNALRVATRWSRTATNGSGQGSQGTPVTLTWSIVPDGTAIAASDVKDTSDPSNLRARLAAIYGGSASGNPQDQPWFPVFQSVFDNLAAISGLRFVYEPADDGVAIDGSTSSADWGSLGIRGDIRLSGHLIDGNNNTLAYAYYPENGDVVIDTGDNYISNTSSDSIRLRNILEHEIGHSLGLAHVCPVDFTKLMEPYINLNFTGSQYDDIYSHQRNYGDPLEVHGTVRNNDTPANATPIALVPGVTSAWQWLSIDDNGDTDHFSFTAPAEHQVTVRVIPSDPILPNDPATDTYLEGEQLSSGTCSTGTAFDPTSQQDLVLDLLAANGTTVLASAPVQPAGVTEAIQAFRLTTAGTRYIRVRGGTNDRAQLYRLEVLLENAAPAPALSVASMRLDAESNSGENGVPDSGETIRLGITLANAGTLAATDLTATLSGPAGVTIFQGTGSYGTLAAGASAERLFTFALTGSVGQTVALQLTVNATGYSVVLPVSVTIGAGLGAPSLDERFDGGSSLPAGWTQSVTGVGSPWVVSSARSASGPNSVFSASVFPNGEALLASPTVIVGAGGGIVEFAHLYLLETSRDGGVIEASRNGGAWFDLMTSSAATVLAGDYNGTITSNSSSTIRGRRAFTGSATGFVTTRVRLPQAWAGEQVAVRWRLVHNSGTAVTGWNVDDVKFRALPSTDPFRPRLSLSASGTSLSETDPSARITLTVSTPLPLVQDVVVVPELSGTASAEDFDGPIAITLPAGQTSASMEVGVVLDSLVEGEETAVLSLPSSASAFAATAPVFVSLGIADAPVLPAAIHFSGLATTYDGNAKSAGVTTDPGGLAVSVTYDGSATPPVNAGSYAVVATITTPGYAGSASGTLVIGSAYTAWIASFADPDDPLAAASADLDGDGWDNAGEYTFGTRPDDPASIPRLEPVVNAGALQLLLPDPPPGIGRWAETSTDLRTWTSAGVVEIPGGYEVVRDAGARFIRIHYEVVN</sequence>
<name>A0ABT3FVZ1_9BACT</name>
<keyword evidence="3" id="KW-0645">Protease</keyword>
<dbReference type="InterPro" id="IPR006026">
    <property type="entry name" value="Peptidase_Metallo"/>
</dbReference>
<dbReference type="SUPFAM" id="SSF55486">
    <property type="entry name" value="Metalloproteases ('zincins'), catalytic domain"/>
    <property type="match status" value="1"/>
</dbReference>
<dbReference type="InterPro" id="IPR024079">
    <property type="entry name" value="MetalloPept_cat_dom_sf"/>
</dbReference>
<evidence type="ECO:0000256" key="1">
    <source>
        <dbReference type="ARBA" id="ARBA00001947"/>
    </source>
</evidence>
<evidence type="ECO:0000256" key="3">
    <source>
        <dbReference type="ARBA" id="ARBA00022670"/>
    </source>
</evidence>
<dbReference type="Proteomes" id="UP001207930">
    <property type="component" value="Unassembled WGS sequence"/>
</dbReference>
<dbReference type="Gene3D" id="2.60.40.2030">
    <property type="match status" value="1"/>
</dbReference>
<evidence type="ECO:0000313" key="12">
    <source>
        <dbReference type="Proteomes" id="UP001207930"/>
    </source>
</evidence>
<reference evidence="11 12" key="1">
    <citation type="submission" date="2022-10" db="EMBL/GenBank/DDBJ databases">
        <title>Luteolibacter flavescens strain MCCC 1K03193, whole genome shotgun sequencing project.</title>
        <authorList>
            <person name="Zhao G."/>
            <person name="Shen L."/>
        </authorList>
    </citation>
    <scope>NUCLEOTIDE SEQUENCE [LARGE SCALE GENOMIC DNA]</scope>
    <source>
        <strain evidence="11 12">MCCC 1K03193</strain>
    </source>
</reference>
<evidence type="ECO:0000313" key="11">
    <source>
        <dbReference type="EMBL" id="MCW1887756.1"/>
    </source>
</evidence>
<comment type="cofactor">
    <cofactor evidence="1">
        <name>Zn(2+)</name>
        <dbReference type="ChEBI" id="CHEBI:29105"/>
    </cofactor>
</comment>
<dbReference type="PANTHER" id="PTHR10201:SF291">
    <property type="entry name" value="MATRIX METALLOPROTEINASE 1, ISOFORM C-RELATED"/>
    <property type="match status" value="1"/>
</dbReference>